<name>Q230X2_TETTS</name>
<gene>
    <name evidence="3" type="ORF">TTHERM_00433870</name>
</gene>
<dbReference type="PANTHER" id="PTHR42886:SF29">
    <property type="entry name" value="PUMMELIG, ISOFORM A"/>
    <property type="match status" value="1"/>
</dbReference>
<proteinExistence type="inferred from homology"/>
<dbReference type="InterPro" id="IPR000073">
    <property type="entry name" value="AB_hydrolase_1"/>
</dbReference>
<dbReference type="eggNOG" id="KOG4409">
    <property type="taxonomic scope" value="Eukaryota"/>
</dbReference>
<dbReference type="InParanoid" id="Q230X2"/>
<dbReference type="GO" id="GO:0052689">
    <property type="term" value="F:carboxylic ester hydrolase activity"/>
    <property type="evidence" value="ECO:0007669"/>
    <property type="project" value="TreeGrafter"/>
</dbReference>
<feature type="domain" description="AB hydrolase-1" evidence="2">
    <location>
        <begin position="64"/>
        <end position="338"/>
    </location>
</feature>
<dbReference type="AlphaFoldDB" id="Q230X2"/>
<dbReference type="Gene3D" id="3.40.50.1820">
    <property type="entry name" value="alpha/beta hydrolase"/>
    <property type="match status" value="1"/>
</dbReference>
<dbReference type="GO" id="GO:0042171">
    <property type="term" value="F:lysophosphatidic acid acyltransferase activity"/>
    <property type="evidence" value="ECO:0007669"/>
    <property type="project" value="TreeGrafter"/>
</dbReference>
<dbReference type="PRINTS" id="PR00111">
    <property type="entry name" value="ABHYDROLASE"/>
</dbReference>
<dbReference type="SUPFAM" id="SSF53474">
    <property type="entry name" value="alpha/beta-Hydrolases"/>
    <property type="match status" value="1"/>
</dbReference>
<dbReference type="STRING" id="312017.Q230X2"/>
<accession>Q230X2</accession>
<dbReference type="InterPro" id="IPR029058">
    <property type="entry name" value="AB_hydrolase_fold"/>
</dbReference>
<dbReference type="Proteomes" id="UP000009168">
    <property type="component" value="Unassembled WGS sequence"/>
</dbReference>
<dbReference type="Pfam" id="PF00561">
    <property type="entry name" value="Abhydrolase_1"/>
    <property type="match status" value="1"/>
</dbReference>
<dbReference type="ESTHER" id="tetts-q230x2">
    <property type="family name" value="CGI-58_ABHD5_ABHD4"/>
</dbReference>
<keyword evidence="3" id="KW-0378">Hydrolase</keyword>
<evidence type="ECO:0000256" key="1">
    <source>
        <dbReference type="ARBA" id="ARBA00038097"/>
    </source>
</evidence>
<dbReference type="OMA" id="FNQYQGS"/>
<sequence>MTNFQTGRDVRDLPEYKQALINESKVLQTKFEENQIHVFDVEIDLRGKPSFIHTYMCGEDNEETIVLLHGYSGSSLSYYQMLQPLSQRFKVFALDFIGMGLSDRQNFEIDNSCPQNVIDFFVESVEQWRITLGIEKFVLAGHSFGGYMAANYALKHPEVVCKQLFLFSPMGGTEVTPENDLSNEANFNNYLKSKPFLQKLDLLFSRYQGKKKMTPKKFFEQWFIPKSFVLGQAVQQKLNVKQKDEVHPWIQYLLNFFSLPESTDKQIHSLVGFPRAQPKLSLEEIIRNNNQSMNAKVHALYGDNDWMNSEGCLRLYQQKYLKGTFSTVQSAGHHLIMQQPDLIVKFIINNSNSV</sequence>
<evidence type="ECO:0000259" key="2">
    <source>
        <dbReference type="Pfam" id="PF00561"/>
    </source>
</evidence>
<dbReference type="EMBL" id="GG662532">
    <property type="protein sequence ID" value="EAR91167.1"/>
    <property type="molecule type" value="Genomic_DNA"/>
</dbReference>
<dbReference type="RefSeq" id="XP_001011412.1">
    <property type="nucleotide sequence ID" value="XM_001011412.3"/>
</dbReference>
<evidence type="ECO:0000313" key="4">
    <source>
        <dbReference type="Proteomes" id="UP000009168"/>
    </source>
</evidence>
<dbReference type="KEGG" id="tet:TTHERM_00433870"/>
<comment type="similarity">
    <text evidence="1">Belongs to the peptidase S33 family. ABHD4/ABHD5 subfamily.</text>
</comment>
<protein>
    <submittedName>
        <fullName evidence="3">Alpha/beta fold hydrolase</fullName>
    </submittedName>
</protein>
<dbReference type="GeneID" id="7843611"/>
<dbReference type="OrthoDB" id="430332at2759"/>
<reference evidence="4" key="1">
    <citation type="journal article" date="2006" name="PLoS Biol.">
        <title>Macronuclear genome sequence of the ciliate Tetrahymena thermophila, a model eukaryote.</title>
        <authorList>
            <person name="Eisen J.A."/>
            <person name="Coyne R.S."/>
            <person name="Wu M."/>
            <person name="Wu D."/>
            <person name="Thiagarajan M."/>
            <person name="Wortman J.R."/>
            <person name="Badger J.H."/>
            <person name="Ren Q."/>
            <person name="Amedeo P."/>
            <person name="Jones K.M."/>
            <person name="Tallon L.J."/>
            <person name="Delcher A.L."/>
            <person name="Salzberg S.L."/>
            <person name="Silva J.C."/>
            <person name="Haas B.J."/>
            <person name="Majoros W.H."/>
            <person name="Farzad M."/>
            <person name="Carlton J.M."/>
            <person name="Smith R.K. Jr."/>
            <person name="Garg J."/>
            <person name="Pearlman R.E."/>
            <person name="Karrer K.M."/>
            <person name="Sun L."/>
            <person name="Manning G."/>
            <person name="Elde N.C."/>
            <person name="Turkewitz A.P."/>
            <person name="Asai D.J."/>
            <person name="Wilkes D.E."/>
            <person name="Wang Y."/>
            <person name="Cai H."/>
            <person name="Collins K."/>
            <person name="Stewart B.A."/>
            <person name="Lee S.R."/>
            <person name="Wilamowska K."/>
            <person name="Weinberg Z."/>
            <person name="Ruzzo W.L."/>
            <person name="Wloga D."/>
            <person name="Gaertig J."/>
            <person name="Frankel J."/>
            <person name="Tsao C.-C."/>
            <person name="Gorovsky M.A."/>
            <person name="Keeling P.J."/>
            <person name="Waller R.F."/>
            <person name="Patron N.J."/>
            <person name="Cherry J.M."/>
            <person name="Stover N.A."/>
            <person name="Krieger C.J."/>
            <person name="del Toro C."/>
            <person name="Ryder H.F."/>
            <person name="Williamson S.C."/>
            <person name="Barbeau R.A."/>
            <person name="Hamilton E.P."/>
            <person name="Orias E."/>
        </authorList>
    </citation>
    <scope>NUCLEOTIDE SEQUENCE [LARGE SCALE GENOMIC DNA]</scope>
    <source>
        <strain evidence="4">SB210</strain>
    </source>
</reference>
<dbReference type="HOGENOM" id="CLU_017361_2_2_1"/>
<organism evidence="3 4">
    <name type="scientific">Tetrahymena thermophila (strain SB210)</name>
    <dbReference type="NCBI Taxonomy" id="312017"/>
    <lineage>
        <taxon>Eukaryota</taxon>
        <taxon>Sar</taxon>
        <taxon>Alveolata</taxon>
        <taxon>Ciliophora</taxon>
        <taxon>Intramacronucleata</taxon>
        <taxon>Oligohymenophorea</taxon>
        <taxon>Hymenostomatida</taxon>
        <taxon>Tetrahymenina</taxon>
        <taxon>Tetrahymenidae</taxon>
        <taxon>Tetrahymena</taxon>
    </lineage>
</organism>
<keyword evidence="4" id="KW-1185">Reference proteome</keyword>
<dbReference type="PANTHER" id="PTHR42886">
    <property type="entry name" value="RE40534P-RELATED"/>
    <property type="match status" value="1"/>
</dbReference>
<dbReference type="GO" id="GO:0055088">
    <property type="term" value="P:lipid homeostasis"/>
    <property type="evidence" value="ECO:0007669"/>
    <property type="project" value="TreeGrafter"/>
</dbReference>
<dbReference type="GO" id="GO:0006654">
    <property type="term" value="P:phosphatidic acid biosynthetic process"/>
    <property type="evidence" value="ECO:0007669"/>
    <property type="project" value="TreeGrafter"/>
</dbReference>
<evidence type="ECO:0000313" key="3">
    <source>
        <dbReference type="EMBL" id="EAR91167.1"/>
    </source>
</evidence>